<dbReference type="EMBL" id="MSCH01000003">
    <property type="protein sequence ID" value="PQJ54334.1"/>
    <property type="molecule type" value="Genomic_DNA"/>
</dbReference>
<name>A0A2S7UWG4_9GAMM</name>
<comment type="caution">
    <text evidence="1">The sequence shown here is derived from an EMBL/GenBank/DDBJ whole genome shotgun (WGS) entry which is preliminary data.</text>
</comment>
<dbReference type="Proteomes" id="UP000239007">
    <property type="component" value="Unassembled WGS sequence"/>
</dbReference>
<organism evidence="1 2">
    <name type="scientific">Psychrosphaera saromensis</name>
    <dbReference type="NCBI Taxonomy" id="716813"/>
    <lineage>
        <taxon>Bacteria</taxon>
        <taxon>Pseudomonadati</taxon>
        <taxon>Pseudomonadota</taxon>
        <taxon>Gammaproteobacteria</taxon>
        <taxon>Alteromonadales</taxon>
        <taxon>Pseudoalteromonadaceae</taxon>
        <taxon>Psychrosphaera</taxon>
    </lineage>
</organism>
<protein>
    <submittedName>
        <fullName evidence="1">Uncharacterized protein</fullName>
    </submittedName>
</protein>
<accession>A0A2S7UWG4</accession>
<keyword evidence="2" id="KW-1185">Reference proteome</keyword>
<sequence>MSKILNSAVIITLLGFCHLSYGEGLRKVKLDKTLICYPASYSPDTSFISAILAPISDQLDSSDGQDLIYIPASEIKKKVPDYTISHVNIHNVNFEHSLTGLAYAKSQIGNPKGMASSAWNIYSESESVFIEKDNILPLTRVYQYHKPLFMWHLVKYPPKQKPETKLPDDWYIGSCLEAAGSYSCTQTVEYKSIYYEYKVQAQDMHLREDISEAVTALFTEWENSCNGS</sequence>
<dbReference type="OrthoDB" id="6399636at2"/>
<dbReference type="RefSeq" id="WP_105052849.1">
    <property type="nucleotide sequence ID" value="NZ_BMYG01000006.1"/>
</dbReference>
<evidence type="ECO:0000313" key="2">
    <source>
        <dbReference type="Proteomes" id="UP000239007"/>
    </source>
</evidence>
<proteinExistence type="predicted"/>
<gene>
    <name evidence="1" type="ORF">BTO11_12160</name>
</gene>
<evidence type="ECO:0000313" key="1">
    <source>
        <dbReference type="EMBL" id="PQJ54334.1"/>
    </source>
</evidence>
<dbReference type="AlphaFoldDB" id="A0A2S7UWG4"/>
<reference evidence="1 2" key="1">
    <citation type="submission" date="2016-12" db="EMBL/GenBank/DDBJ databases">
        <title>Diversity of luminous bacteria.</title>
        <authorList>
            <person name="Yoshizawa S."/>
            <person name="Kogure K."/>
        </authorList>
    </citation>
    <scope>NUCLEOTIDE SEQUENCE [LARGE SCALE GENOMIC DNA]</scope>
    <source>
        <strain evidence="1 2">SA4-48</strain>
    </source>
</reference>